<dbReference type="GeneID" id="93551190"/>
<dbReference type="KEGG" id="rhs:A3Q41_01184"/>
<dbReference type="InterPro" id="IPR003658">
    <property type="entry name" value="Anti-sigma_ant"/>
</dbReference>
<sequence>MPVDTNAAGFSIQSSNDGRAAVISVAGELDVTTAPALSEAITAQTATGPAALIVDLSGVSFLASAAMTVLATAQQDHGDSLSFSVVADGPTTSRPIKLMGLDQEFTLHADLPSALAALD</sequence>
<evidence type="ECO:0000313" key="3">
    <source>
        <dbReference type="EMBL" id="AMY22495.1"/>
    </source>
</evidence>
<dbReference type="PROSITE" id="PS50801">
    <property type="entry name" value="STAS"/>
    <property type="match status" value="1"/>
</dbReference>
<dbReference type="RefSeq" id="WP_032368699.1">
    <property type="nucleotide sequence ID" value="NZ_CP015220.1"/>
</dbReference>
<evidence type="ECO:0000313" key="4">
    <source>
        <dbReference type="Proteomes" id="UP000076038"/>
    </source>
</evidence>
<dbReference type="PANTHER" id="PTHR33495">
    <property type="entry name" value="ANTI-SIGMA FACTOR ANTAGONIST TM_1081-RELATED-RELATED"/>
    <property type="match status" value="1"/>
</dbReference>
<accession>A0A143QH62</accession>
<keyword evidence="4" id="KW-1185">Reference proteome</keyword>
<protein>
    <recommendedName>
        <fullName evidence="2">Anti-sigma factor antagonist</fullName>
    </recommendedName>
</protein>
<reference evidence="3 4" key="1">
    <citation type="journal article" date="2016" name="Genome Announc.">
        <title>Complete Genome and Plasmid Sequences for Rhodococcus fascians D188 and Draft Sequences for Rhodococcus Isolates PBTS 1 and PBTS 2.</title>
        <authorList>
            <person name="Stamler R.A."/>
            <person name="Vereecke D."/>
            <person name="Zhang Y."/>
            <person name="Schilkey F."/>
            <person name="Devitt N."/>
            <person name="Randall J.J."/>
        </authorList>
    </citation>
    <scope>NUCLEOTIDE SEQUENCE [LARGE SCALE GENOMIC DNA]</scope>
    <source>
        <strain evidence="3 4">PBTS2</strain>
    </source>
</reference>
<evidence type="ECO:0000256" key="1">
    <source>
        <dbReference type="ARBA" id="ARBA00009013"/>
    </source>
</evidence>
<reference evidence="4" key="2">
    <citation type="submission" date="2016-04" db="EMBL/GenBank/DDBJ databases">
        <title>Complete Genome and Plasmid Sequences for Rhodococcus fascians D188 and Draft Sequences for Rhodococcus spp. Isolates PBTS 1 and PBTS 2.</title>
        <authorList>
            <person name="Stamer R."/>
            <person name="Vereecke D."/>
            <person name="Zhang Y."/>
            <person name="Schilkey F."/>
            <person name="Devitt N."/>
            <person name="Randall J."/>
        </authorList>
    </citation>
    <scope>NUCLEOTIDE SEQUENCE [LARGE SCALE GENOMIC DNA]</scope>
    <source>
        <strain evidence="4">PBTS2</strain>
    </source>
</reference>
<name>A0A143QH62_RHOFA</name>
<dbReference type="Proteomes" id="UP000076038">
    <property type="component" value="Chromosome"/>
</dbReference>
<dbReference type="Gene3D" id="3.30.750.24">
    <property type="entry name" value="STAS domain"/>
    <property type="match status" value="1"/>
</dbReference>
<dbReference type="InterPro" id="IPR036513">
    <property type="entry name" value="STAS_dom_sf"/>
</dbReference>
<dbReference type="AlphaFoldDB" id="A0A143QH62"/>
<dbReference type="PATRIC" id="fig|1653479.3.peg.1200"/>
<dbReference type="CDD" id="cd07043">
    <property type="entry name" value="STAS_anti-anti-sigma_factors"/>
    <property type="match status" value="1"/>
</dbReference>
<dbReference type="OrthoDB" id="3393696at2"/>
<evidence type="ECO:0000256" key="2">
    <source>
        <dbReference type="RuleBase" id="RU003749"/>
    </source>
</evidence>
<dbReference type="Pfam" id="PF01740">
    <property type="entry name" value="STAS"/>
    <property type="match status" value="1"/>
</dbReference>
<proteinExistence type="inferred from homology"/>
<dbReference type="SUPFAM" id="SSF52091">
    <property type="entry name" value="SpoIIaa-like"/>
    <property type="match status" value="1"/>
</dbReference>
<organism evidence="3 4">
    <name type="scientific">Rhodococcoides fascians</name>
    <name type="common">Rhodococcus fascians</name>
    <dbReference type="NCBI Taxonomy" id="1828"/>
    <lineage>
        <taxon>Bacteria</taxon>
        <taxon>Bacillati</taxon>
        <taxon>Actinomycetota</taxon>
        <taxon>Actinomycetes</taxon>
        <taxon>Mycobacteriales</taxon>
        <taxon>Nocardiaceae</taxon>
        <taxon>Rhodococcoides</taxon>
    </lineage>
</organism>
<comment type="similarity">
    <text evidence="1 2">Belongs to the anti-sigma-factor antagonist family.</text>
</comment>
<dbReference type="InterPro" id="IPR002645">
    <property type="entry name" value="STAS_dom"/>
</dbReference>
<dbReference type="GO" id="GO:0043856">
    <property type="term" value="F:anti-sigma factor antagonist activity"/>
    <property type="evidence" value="ECO:0007669"/>
    <property type="project" value="InterPro"/>
</dbReference>
<dbReference type="EMBL" id="CP015220">
    <property type="protein sequence ID" value="AMY22495.1"/>
    <property type="molecule type" value="Genomic_DNA"/>
</dbReference>
<dbReference type="PANTHER" id="PTHR33495:SF13">
    <property type="entry name" value="ANTI-SIGMA-F FACTOR ANTAGONIST RSFB"/>
    <property type="match status" value="1"/>
</dbReference>
<gene>
    <name evidence="3" type="primary">rsfB_1</name>
    <name evidence="3" type="ORF">A3Q41_01184</name>
</gene>
<dbReference type="NCBIfam" id="TIGR00377">
    <property type="entry name" value="ant_ant_sig"/>
    <property type="match status" value="1"/>
</dbReference>